<accession>A0A7G6Y662</accession>
<protein>
    <submittedName>
        <fullName evidence="4">HigA family addiction module antidote protein</fullName>
    </submittedName>
</protein>
<sequence>MSRSSIITDHETQGGSAMTDPITPGEILSEEFMAPLGLTKYALAKAVHVPAQRIGDIVNGKRAITPDTALRFARAFGTTAEFWLNLQAHHDIELALAMHSDEFDEIAPLAG</sequence>
<keyword evidence="1" id="KW-0238">DNA-binding</keyword>
<evidence type="ECO:0000256" key="1">
    <source>
        <dbReference type="ARBA" id="ARBA00023125"/>
    </source>
</evidence>
<dbReference type="NCBIfam" id="TIGR02607">
    <property type="entry name" value="antidote_HigA"/>
    <property type="match status" value="1"/>
</dbReference>
<evidence type="ECO:0000313" key="5">
    <source>
        <dbReference type="Proteomes" id="UP000515511"/>
    </source>
</evidence>
<dbReference type="CDD" id="cd00093">
    <property type="entry name" value="HTH_XRE"/>
    <property type="match status" value="1"/>
</dbReference>
<dbReference type="InterPro" id="IPR010982">
    <property type="entry name" value="Lambda_DNA-bd_dom_sf"/>
</dbReference>
<dbReference type="Gene3D" id="1.10.260.40">
    <property type="entry name" value="lambda repressor-like DNA-binding domains"/>
    <property type="match status" value="1"/>
</dbReference>
<feature type="domain" description="HTH cro/C1-type" evidence="3">
    <location>
        <begin position="36"/>
        <end position="83"/>
    </location>
</feature>
<feature type="region of interest" description="Disordered" evidence="2">
    <location>
        <begin position="1"/>
        <end position="24"/>
    </location>
</feature>
<evidence type="ECO:0000256" key="2">
    <source>
        <dbReference type="SAM" id="MobiDB-lite"/>
    </source>
</evidence>
<reference evidence="5" key="1">
    <citation type="submission" date="2019-09" db="EMBL/GenBank/DDBJ databases">
        <title>Antimicrobial potential of Antarctic Bacteria.</title>
        <authorList>
            <person name="Benaud N."/>
            <person name="Edwards R.J."/>
            <person name="Ferrari B.C."/>
        </authorList>
    </citation>
    <scope>NUCLEOTIDE SEQUENCE [LARGE SCALE GENOMIC DNA]</scope>
    <source>
        <strain evidence="5">INR9</strain>
    </source>
</reference>
<dbReference type="PANTHER" id="PTHR36924:SF1">
    <property type="entry name" value="ANTITOXIN HIGA-1"/>
    <property type="match status" value="1"/>
</dbReference>
<dbReference type="SMART" id="SM00530">
    <property type="entry name" value="HTH_XRE"/>
    <property type="match status" value="1"/>
</dbReference>
<name>A0A7G6Y662_9MICO</name>
<dbReference type="EMBL" id="CP043641">
    <property type="protein sequence ID" value="QNE33977.1"/>
    <property type="molecule type" value="Genomic_DNA"/>
</dbReference>
<dbReference type="PROSITE" id="PS50943">
    <property type="entry name" value="HTH_CROC1"/>
    <property type="match status" value="1"/>
</dbReference>
<dbReference type="SUPFAM" id="SSF47413">
    <property type="entry name" value="lambda repressor-like DNA-binding domains"/>
    <property type="match status" value="1"/>
</dbReference>
<dbReference type="Proteomes" id="UP000515511">
    <property type="component" value="Chromosome"/>
</dbReference>
<evidence type="ECO:0000259" key="3">
    <source>
        <dbReference type="PROSITE" id="PS50943"/>
    </source>
</evidence>
<proteinExistence type="predicted"/>
<dbReference type="PANTHER" id="PTHR36924">
    <property type="entry name" value="ANTITOXIN HIGA-1"/>
    <property type="match status" value="1"/>
</dbReference>
<dbReference type="AlphaFoldDB" id="A0A7G6Y662"/>
<gene>
    <name evidence="4" type="ORF">F1C12_01670</name>
</gene>
<dbReference type="KEGG" id="lse:F1C12_01670"/>
<dbReference type="InterPro" id="IPR001387">
    <property type="entry name" value="Cro/C1-type_HTH"/>
</dbReference>
<dbReference type="InterPro" id="IPR013430">
    <property type="entry name" value="Toxin_antidote_HigA"/>
</dbReference>
<evidence type="ECO:0000313" key="4">
    <source>
        <dbReference type="EMBL" id="QNE33977.1"/>
    </source>
</evidence>
<organism evidence="4 5">
    <name type="scientific">Leifsonia shinshuensis</name>
    <dbReference type="NCBI Taxonomy" id="150026"/>
    <lineage>
        <taxon>Bacteria</taxon>
        <taxon>Bacillati</taxon>
        <taxon>Actinomycetota</taxon>
        <taxon>Actinomycetes</taxon>
        <taxon>Micrococcales</taxon>
        <taxon>Microbacteriaceae</taxon>
        <taxon>Leifsonia</taxon>
    </lineage>
</organism>
<dbReference type="Pfam" id="PF01381">
    <property type="entry name" value="HTH_3"/>
    <property type="match status" value="1"/>
</dbReference>
<dbReference type="GO" id="GO:0003677">
    <property type="term" value="F:DNA binding"/>
    <property type="evidence" value="ECO:0007669"/>
    <property type="project" value="UniProtKB-KW"/>
</dbReference>